<keyword evidence="1" id="KW-0472">Membrane</keyword>
<dbReference type="EMBL" id="AWSO01002504">
    <property type="protein sequence ID" value="ESK81388.1"/>
    <property type="molecule type" value="Genomic_DNA"/>
</dbReference>
<keyword evidence="1" id="KW-1133">Transmembrane helix</keyword>
<evidence type="ECO:0000256" key="1">
    <source>
        <dbReference type="SAM" id="Phobius"/>
    </source>
</evidence>
<evidence type="ECO:0000313" key="3">
    <source>
        <dbReference type="Proteomes" id="UP000017559"/>
    </source>
</evidence>
<gene>
    <name evidence="2" type="ORF">Moror_3711</name>
</gene>
<proteinExistence type="predicted"/>
<reference evidence="2 3" key="1">
    <citation type="journal article" date="2014" name="BMC Genomics">
        <title>Genome and secretome analysis of the hemibiotrophic fungal pathogen, Moniliophthora roreri, which causes frosty pod rot disease of cacao: mechanisms of the biotrophic and necrotrophic phases.</title>
        <authorList>
            <person name="Meinhardt L.W."/>
            <person name="Costa G.G.L."/>
            <person name="Thomazella D.P.T."/>
            <person name="Teixeira P.J.P.L."/>
            <person name="Carazzolle M.F."/>
            <person name="Schuster S.C."/>
            <person name="Carlson J.E."/>
            <person name="Guiltinan M.J."/>
            <person name="Mieczkowski P."/>
            <person name="Farmer A."/>
            <person name="Ramaraj T."/>
            <person name="Crozier J."/>
            <person name="Davis R.E."/>
            <person name="Shao J."/>
            <person name="Melnick R.L."/>
            <person name="Pereira G.A.G."/>
            <person name="Bailey B.A."/>
        </authorList>
    </citation>
    <scope>NUCLEOTIDE SEQUENCE [LARGE SCALE GENOMIC DNA]</scope>
    <source>
        <strain evidence="2 3">MCA 2997</strain>
    </source>
</reference>
<dbReference type="AlphaFoldDB" id="V2W3K4"/>
<organism evidence="2 3">
    <name type="scientific">Moniliophthora roreri (strain MCA 2997)</name>
    <name type="common">Cocoa frosty pod rot fungus</name>
    <name type="synonym">Crinipellis roreri</name>
    <dbReference type="NCBI Taxonomy" id="1381753"/>
    <lineage>
        <taxon>Eukaryota</taxon>
        <taxon>Fungi</taxon>
        <taxon>Dikarya</taxon>
        <taxon>Basidiomycota</taxon>
        <taxon>Agaricomycotina</taxon>
        <taxon>Agaricomycetes</taxon>
        <taxon>Agaricomycetidae</taxon>
        <taxon>Agaricales</taxon>
        <taxon>Marasmiineae</taxon>
        <taxon>Marasmiaceae</taxon>
        <taxon>Moniliophthora</taxon>
    </lineage>
</organism>
<sequence length="166" mass="18980">SITTIAWAEEVGERRRTVMGQGNSFLGLLSLVFITFAARCHRQNVRKPATSPNLLSTKVNTPGLNLWHTNHQESSPGVLWVAEHIYDVAEDSRRRLCINFDINKTLSSSLRFQPQPTPHKYARDGFRRHLRCHELDTVTISPPRTHFQTQKLAPRYTRESVLAYSG</sequence>
<feature type="non-terminal residue" evidence="2">
    <location>
        <position position="166"/>
    </location>
</feature>
<feature type="transmembrane region" description="Helical" evidence="1">
    <location>
        <begin position="20"/>
        <end position="38"/>
    </location>
</feature>
<keyword evidence="1" id="KW-0812">Transmembrane</keyword>
<dbReference type="HOGENOM" id="CLU_1614811_0_0_1"/>
<feature type="non-terminal residue" evidence="2">
    <location>
        <position position="1"/>
    </location>
</feature>
<evidence type="ECO:0000313" key="2">
    <source>
        <dbReference type="EMBL" id="ESK81388.1"/>
    </source>
</evidence>
<accession>V2W3K4</accession>
<dbReference type="KEGG" id="mrr:Moror_3711"/>
<dbReference type="Proteomes" id="UP000017559">
    <property type="component" value="Unassembled WGS sequence"/>
</dbReference>
<name>V2W3K4_MONRO</name>
<protein>
    <submittedName>
        <fullName evidence="2">Uncharacterized protein</fullName>
    </submittedName>
</protein>
<comment type="caution">
    <text evidence="2">The sequence shown here is derived from an EMBL/GenBank/DDBJ whole genome shotgun (WGS) entry which is preliminary data.</text>
</comment>
<keyword evidence="3" id="KW-1185">Reference proteome</keyword>